<evidence type="ECO:0008006" key="3">
    <source>
        <dbReference type="Google" id="ProtNLM"/>
    </source>
</evidence>
<dbReference type="InterPro" id="IPR016084">
    <property type="entry name" value="Haem_Oase-like_multi-hlx"/>
</dbReference>
<keyword evidence="2" id="KW-1185">Reference proteome</keyword>
<reference evidence="1 2" key="1">
    <citation type="submission" date="2021-05" db="EMBL/GenBank/DDBJ databases">
        <title>Bacteria Genome sequencing.</title>
        <authorList>
            <person name="Takabe Y."/>
            <person name="Nakajima Y."/>
            <person name="Suzuki S."/>
            <person name="Shiozaki T."/>
        </authorList>
    </citation>
    <scope>NUCLEOTIDE SEQUENCE [LARGE SCALE GENOMIC DNA]</scope>
    <source>
        <strain evidence="1 2">AI_62</strain>
    </source>
</reference>
<dbReference type="EMBL" id="BPFH01000002">
    <property type="protein sequence ID" value="GIT94354.1"/>
    <property type="molecule type" value="Genomic_DNA"/>
</dbReference>
<name>A0ABQ4NIW0_9RHOB</name>
<sequence length="96" mass="10573">MRPHPVAIDYIVLGSRLGTKVLKRRWLAATDAQVRGAGTYFAAPDAATQWRAFCERTAGMAAHDPDADQIVNDANAIFRHYQACARHVNSTWGAYA</sequence>
<gene>
    <name evidence="1" type="ORF">JANAI62_09770</name>
</gene>
<protein>
    <recommendedName>
        <fullName evidence="3">Biliverdin-producing heme oxygenase</fullName>
    </recommendedName>
</protein>
<proteinExistence type="predicted"/>
<comment type="caution">
    <text evidence="1">The sequence shown here is derived from an EMBL/GenBank/DDBJ whole genome shotgun (WGS) entry which is preliminary data.</text>
</comment>
<organism evidence="1 2">
    <name type="scientific">Jannaschia pagri</name>
    <dbReference type="NCBI Taxonomy" id="2829797"/>
    <lineage>
        <taxon>Bacteria</taxon>
        <taxon>Pseudomonadati</taxon>
        <taxon>Pseudomonadota</taxon>
        <taxon>Alphaproteobacteria</taxon>
        <taxon>Rhodobacterales</taxon>
        <taxon>Roseobacteraceae</taxon>
        <taxon>Jannaschia</taxon>
    </lineage>
</organism>
<dbReference type="Proteomes" id="UP000786693">
    <property type="component" value="Unassembled WGS sequence"/>
</dbReference>
<dbReference type="SUPFAM" id="SSF48613">
    <property type="entry name" value="Heme oxygenase-like"/>
    <property type="match status" value="1"/>
</dbReference>
<evidence type="ECO:0000313" key="1">
    <source>
        <dbReference type="EMBL" id="GIT94354.1"/>
    </source>
</evidence>
<dbReference type="Gene3D" id="1.20.910.10">
    <property type="entry name" value="Heme oxygenase-like"/>
    <property type="match status" value="1"/>
</dbReference>
<evidence type="ECO:0000313" key="2">
    <source>
        <dbReference type="Proteomes" id="UP000786693"/>
    </source>
</evidence>
<accession>A0ABQ4NIW0</accession>